<dbReference type="Proteomes" id="UP000568380">
    <property type="component" value="Unassembled WGS sequence"/>
</dbReference>
<comment type="caution">
    <text evidence="1">The sequence shown here is derived from an EMBL/GenBank/DDBJ whole genome shotgun (WGS) entry which is preliminary data.</text>
</comment>
<reference evidence="1 2" key="1">
    <citation type="submission" date="2020-08" db="EMBL/GenBank/DDBJ databases">
        <title>Genomic Encyclopedia of Type Strains, Phase IV (KMG-IV): sequencing the most valuable type-strain genomes for metagenomic binning, comparative biology and taxonomic classification.</title>
        <authorList>
            <person name="Goeker M."/>
        </authorList>
    </citation>
    <scope>NUCLEOTIDE SEQUENCE [LARGE SCALE GENOMIC DNA]</scope>
    <source>
        <strain evidence="1 2">DSM 45385</strain>
    </source>
</reference>
<evidence type="ECO:0008006" key="3">
    <source>
        <dbReference type="Google" id="ProtNLM"/>
    </source>
</evidence>
<evidence type="ECO:0000313" key="2">
    <source>
        <dbReference type="Proteomes" id="UP000568380"/>
    </source>
</evidence>
<name>A0A7W8EFW8_9ACTN</name>
<dbReference type="AlphaFoldDB" id="A0A7W8EFW8"/>
<organism evidence="1 2">
    <name type="scientific">Nonomuraea endophytica</name>
    <dbReference type="NCBI Taxonomy" id="714136"/>
    <lineage>
        <taxon>Bacteria</taxon>
        <taxon>Bacillati</taxon>
        <taxon>Actinomycetota</taxon>
        <taxon>Actinomycetes</taxon>
        <taxon>Streptosporangiales</taxon>
        <taxon>Streptosporangiaceae</taxon>
        <taxon>Nonomuraea</taxon>
    </lineage>
</organism>
<dbReference type="Gene3D" id="3.90.70.10">
    <property type="entry name" value="Cysteine proteinases"/>
    <property type="match status" value="1"/>
</dbReference>
<protein>
    <recommendedName>
        <fullName evidence="3">DUF4872 domain-containing protein</fullName>
    </recommendedName>
</protein>
<dbReference type="RefSeq" id="WP_312896288.1">
    <property type="nucleotide sequence ID" value="NZ_JACHIN010000002.1"/>
</dbReference>
<proteinExistence type="predicted"/>
<evidence type="ECO:0000313" key="1">
    <source>
        <dbReference type="EMBL" id="MBB5076902.1"/>
    </source>
</evidence>
<accession>A0A7W8EFW8</accession>
<gene>
    <name evidence="1" type="ORF">HNR40_002366</name>
</gene>
<keyword evidence="2" id="KW-1185">Reference proteome</keyword>
<sequence length="310" mass="32572">MAGRSLTGMLTYLGSGPYCYSNSLAMALGEHAPPVGVIETLTGAPFGAQLIGGDTPFFDPYAWDPEIGLDAAIESLGWTCVRTSGGAPSEALARLRAVDGPALAGPLDMELLTYSPEPGGDHYVMVLAVDGDTVLLHDPEGFPYATLPVEDFLKSWQAESVTYESEGFVLRTGFTRVREVPYMDALRGSLPGAARWLAGRDDLPVPPGTLGGAEAVHALADLVESGLPPQTRGLLTAFAIRVGVRRLSDASACLGLLGLPESAAVAGDQARLLGAFQYPLTTGDDPAAAEALRRLAPTYVTLHDKIQAHR</sequence>
<dbReference type="EMBL" id="JACHIN010000002">
    <property type="protein sequence ID" value="MBB5076902.1"/>
    <property type="molecule type" value="Genomic_DNA"/>
</dbReference>